<organism evidence="4 5">
    <name type="scientific">Paraconexibacter algicola</name>
    <dbReference type="NCBI Taxonomy" id="2133960"/>
    <lineage>
        <taxon>Bacteria</taxon>
        <taxon>Bacillati</taxon>
        <taxon>Actinomycetota</taxon>
        <taxon>Thermoleophilia</taxon>
        <taxon>Solirubrobacterales</taxon>
        <taxon>Paraconexibacteraceae</taxon>
        <taxon>Paraconexibacter</taxon>
    </lineage>
</organism>
<sequence length="120" mass="12430">MGQRDTGAHTFDVTVGRRRATIRFDRDLDLSCVAAADGAVDEALAASTPSVVVDLTGARFLDSTGVSVLLRVAQATRARGGRTVVAAEAPGILRVLAMLGLDDELPVRADVAAAERLADG</sequence>
<name>A0A2T4UL80_9ACTN</name>
<evidence type="ECO:0000256" key="2">
    <source>
        <dbReference type="RuleBase" id="RU003749"/>
    </source>
</evidence>
<evidence type="ECO:0000313" key="5">
    <source>
        <dbReference type="Proteomes" id="UP000240739"/>
    </source>
</evidence>
<dbReference type="InterPro" id="IPR036513">
    <property type="entry name" value="STAS_dom_sf"/>
</dbReference>
<dbReference type="PANTHER" id="PTHR33495">
    <property type="entry name" value="ANTI-SIGMA FACTOR ANTAGONIST TM_1081-RELATED-RELATED"/>
    <property type="match status" value="1"/>
</dbReference>
<evidence type="ECO:0000313" key="4">
    <source>
        <dbReference type="EMBL" id="PTL59999.1"/>
    </source>
</evidence>
<dbReference type="InterPro" id="IPR003658">
    <property type="entry name" value="Anti-sigma_ant"/>
</dbReference>
<dbReference type="PANTHER" id="PTHR33495:SF2">
    <property type="entry name" value="ANTI-SIGMA FACTOR ANTAGONIST TM_1081-RELATED"/>
    <property type="match status" value="1"/>
</dbReference>
<dbReference type="NCBIfam" id="TIGR00377">
    <property type="entry name" value="ant_ant_sig"/>
    <property type="match status" value="1"/>
</dbReference>
<comment type="similarity">
    <text evidence="1 2">Belongs to the anti-sigma-factor antagonist family.</text>
</comment>
<dbReference type="Gene3D" id="3.30.750.24">
    <property type="entry name" value="STAS domain"/>
    <property type="match status" value="1"/>
</dbReference>
<gene>
    <name evidence="4" type="ORF">C7Y72_10240</name>
</gene>
<dbReference type="CDD" id="cd07043">
    <property type="entry name" value="STAS_anti-anti-sigma_factors"/>
    <property type="match status" value="1"/>
</dbReference>
<reference evidence="4 5" key="1">
    <citation type="submission" date="2018-03" db="EMBL/GenBank/DDBJ databases">
        <title>Aquarubrobacter algicola gen. nov., sp. nov., a novel actinobacterium isolated from shallow eutrophic lake during the end of cyanobacterial harmful algal blooms.</title>
        <authorList>
            <person name="Chun S.J."/>
        </authorList>
    </citation>
    <scope>NUCLEOTIDE SEQUENCE [LARGE SCALE GENOMIC DNA]</scope>
    <source>
        <strain evidence="4 5">Seoho-28</strain>
    </source>
</reference>
<evidence type="ECO:0000259" key="3">
    <source>
        <dbReference type="PROSITE" id="PS50801"/>
    </source>
</evidence>
<proteinExistence type="inferred from homology"/>
<feature type="domain" description="STAS" evidence="3">
    <location>
        <begin position="22"/>
        <end position="120"/>
    </location>
</feature>
<dbReference type="Pfam" id="PF01740">
    <property type="entry name" value="STAS"/>
    <property type="match status" value="1"/>
</dbReference>
<accession>A0A2T4UL80</accession>
<comment type="caution">
    <text evidence="4">The sequence shown here is derived from an EMBL/GenBank/DDBJ whole genome shotgun (WGS) entry which is preliminary data.</text>
</comment>
<protein>
    <recommendedName>
        <fullName evidence="2">Anti-sigma factor antagonist</fullName>
    </recommendedName>
</protein>
<dbReference type="SUPFAM" id="SSF52091">
    <property type="entry name" value="SpoIIaa-like"/>
    <property type="match status" value="1"/>
</dbReference>
<dbReference type="OrthoDB" id="3475606at2"/>
<keyword evidence="5" id="KW-1185">Reference proteome</keyword>
<dbReference type="PROSITE" id="PS50801">
    <property type="entry name" value="STAS"/>
    <property type="match status" value="1"/>
</dbReference>
<dbReference type="RefSeq" id="WP_107568643.1">
    <property type="nucleotide sequence ID" value="NZ_PYYB01000001.1"/>
</dbReference>
<dbReference type="EMBL" id="PYYB01000001">
    <property type="protein sequence ID" value="PTL59999.1"/>
    <property type="molecule type" value="Genomic_DNA"/>
</dbReference>
<dbReference type="Proteomes" id="UP000240739">
    <property type="component" value="Unassembled WGS sequence"/>
</dbReference>
<dbReference type="AlphaFoldDB" id="A0A2T4UL80"/>
<evidence type="ECO:0000256" key="1">
    <source>
        <dbReference type="ARBA" id="ARBA00009013"/>
    </source>
</evidence>
<dbReference type="InterPro" id="IPR002645">
    <property type="entry name" value="STAS_dom"/>
</dbReference>
<dbReference type="GO" id="GO:0043856">
    <property type="term" value="F:anti-sigma factor antagonist activity"/>
    <property type="evidence" value="ECO:0007669"/>
    <property type="project" value="InterPro"/>
</dbReference>